<proteinExistence type="predicted"/>
<reference evidence="1" key="1">
    <citation type="submission" date="2018-05" db="EMBL/GenBank/DDBJ databases">
        <authorList>
            <person name="Lanie J.A."/>
            <person name="Ng W.-L."/>
            <person name="Kazmierczak K.M."/>
            <person name="Andrzejewski T.M."/>
            <person name="Davidsen T.M."/>
            <person name="Wayne K.J."/>
            <person name="Tettelin H."/>
            <person name="Glass J.I."/>
            <person name="Rusch D."/>
            <person name="Podicherti R."/>
            <person name="Tsui H.-C.T."/>
            <person name="Winkler M.E."/>
        </authorList>
    </citation>
    <scope>NUCLEOTIDE SEQUENCE</scope>
</reference>
<dbReference type="InterPro" id="IPR007523">
    <property type="entry name" value="NDUFAF3/AAMDC"/>
</dbReference>
<accession>A0A381UL61</accession>
<dbReference type="AlphaFoldDB" id="A0A381UL61"/>
<dbReference type="Gene3D" id="3.40.1230.10">
    <property type="entry name" value="MTH938-like"/>
    <property type="match status" value="1"/>
</dbReference>
<gene>
    <name evidence="1" type="ORF">METZ01_LOCUS80367</name>
</gene>
<dbReference type="PANTHER" id="PTHR21192:SF2">
    <property type="entry name" value="NADH DEHYDROGENASE [UBIQUINONE] 1 ALPHA SUBCOMPLEX ASSEMBLY FACTOR 3"/>
    <property type="match status" value="1"/>
</dbReference>
<dbReference type="InterPro" id="IPR036748">
    <property type="entry name" value="MTH938-like_sf"/>
</dbReference>
<dbReference type="EMBL" id="UINC01006435">
    <property type="protein sequence ID" value="SVA27513.1"/>
    <property type="molecule type" value="Genomic_DNA"/>
</dbReference>
<dbReference type="PANTHER" id="PTHR21192">
    <property type="entry name" value="NUCLEAR PROTEIN E3-3"/>
    <property type="match status" value="1"/>
</dbReference>
<evidence type="ECO:0008006" key="2">
    <source>
        <dbReference type="Google" id="ProtNLM"/>
    </source>
</evidence>
<dbReference type="SUPFAM" id="SSF64076">
    <property type="entry name" value="MTH938-like"/>
    <property type="match status" value="1"/>
</dbReference>
<name>A0A381UL61_9ZZZZ</name>
<organism evidence="1">
    <name type="scientific">marine metagenome</name>
    <dbReference type="NCBI Taxonomy" id="408172"/>
    <lineage>
        <taxon>unclassified sequences</taxon>
        <taxon>metagenomes</taxon>
        <taxon>ecological metagenomes</taxon>
    </lineage>
</organism>
<evidence type="ECO:0000313" key="1">
    <source>
        <dbReference type="EMBL" id="SVA27513.1"/>
    </source>
</evidence>
<protein>
    <recommendedName>
        <fullName evidence="2">NADH dehydrogenase [ubiquinone] 1 alpha subcomplex assembly factor 3</fullName>
    </recommendedName>
</protein>
<sequence length="128" mass="13961">MKYNLEQAPTIHTVHSFGWDSVRIGASLQLRSFIVTPDTLYADWSAQVGVPLTSEDLAPLQQLGADIILIGTGPEQCLPDMAPFRAFVDRGQSIEFMSSTAACRTYNILAIEQRKVAAGIILPLGMKP</sequence>
<dbReference type="Pfam" id="PF04430">
    <property type="entry name" value="DUF498"/>
    <property type="match status" value="1"/>
</dbReference>